<gene>
    <name evidence="1" type="ORF">DFP90_101619</name>
</gene>
<dbReference type="EMBL" id="QRDW01000001">
    <property type="protein sequence ID" value="RED53820.1"/>
    <property type="molecule type" value="Genomic_DNA"/>
</dbReference>
<keyword evidence="2" id="KW-1185">Reference proteome</keyword>
<name>A0A3D9HWN8_9PROT</name>
<comment type="caution">
    <text evidence="1">The sequence shown here is derived from an EMBL/GenBank/DDBJ whole genome shotgun (WGS) entry which is preliminary data.</text>
</comment>
<dbReference type="Gene3D" id="3.40.190.10">
    <property type="entry name" value="Periplasmic binding protein-like II"/>
    <property type="match status" value="2"/>
</dbReference>
<dbReference type="AlphaFoldDB" id="A0A3D9HWN8"/>
<accession>A0A3D9HWN8</accession>
<dbReference type="SUPFAM" id="SSF53850">
    <property type="entry name" value="Periplasmic binding protein-like II"/>
    <property type="match status" value="1"/>
</dbReference>
<organism evidence="1 2">
    <name type="scientific">Aestuariispira insulae</name>
    <dbReference type="NCBI Taxonomy" id="1461337"/>
    <lineage>
        <taxon>Bacteria</taxon>
        <taxon>Pseudomonadati</taxon>
        <taxon>Pseudomonadota</taxon>
        <taxon>Alphaproteobacteria</taxon>
        <taxon>Rhodospirillales</taxon>
        <taxon>Kiloniellaceae</taxon>
        <taxon>Aestuariispira</taxon>
    </lineage>
</organism>
<protein>
    <submittedName>
        <fullName evidence="1">Amino acid ABC transporter substrate-binding protein (PAAT family)</fullName>
    </submittedName>
</protein>
<dbReference type="Proteomes" id="UP000256845">
    <property type="component" value="Unassembled WGS sequence"/>
</dbReference>
<evidence type="ECO:0000313" key="2">
    <source>
        <dbReference type="Proteomes" id="UP000256845"/>
    </source>
</evidence>
<sequence>MERFVSFRFSHVPDRLSQAVARLSIPDTFFEYGGEVTNPNMMLRSVCTILWLLAVAGSAANAEDPGKDPLTLNIGIGFSLSPYIFQGEKRGAEFELVAAVLEDAGYRMRSRFVSMNRRVHEFDRQQLDGILTVTRPVVANACLTRPYIHYQNVVASLAEQDIELGGINDMRGYSIAAFQTAHKVISPEFARMAEEHDAYMALPNQLNQVQMLYRKRVDLVVSDINIFRWYALILGNENKIDPTMPIRVHPLFQPSPKMASFWDPEVCRAFDLSYGKLLAEGEVARIFQRYGLSDSIIENAVDIQFGS</sequence>
<dbReference type="OrthoDB" id="6371790at2"/>
<reference evidence="1 2" key="1">
    <citation type="submission" date="2018-07" db="EMBL/GenBank/DDBJ databases">
        <title>Genomic Encyclopedia of Type Strains, Phase III (KMG-III): the genomes of soil and plant-associated and newly described type strains.</title>
        <authorList>
            <person name="Whitman W."/>
        </authorList>
    </citation>
    <scope>NUCLEOTIDE SEQUENCE [LARGE SCALE GENOMIC DNA]</scope>
    <source>
        <strain evidence="1 2">CECT 8488</strain>
    </source>
</reference>
<proteinExistence type="predicted"/>
<evidence type="ECO:0000313" key="1">
    <source>
        <dbReference type="EMBL" id="RED53820.1"/>
    </source>
</evidence>